<dbReference type="FunFam" id="1.20.1740.10:FF:000001">
    <property type="entry name" value="Amino acid permease"/>
    <property type="match status" value="1"/>
</dbReference>
<dbReference type="PANTHER" id="PTHR43341">
    <property type="entry name" value="AMINO ACID PERMEASE"/>
    <property type="match status" value="1"/>
</dbReference>
<evidence type="ECO:0000256" key="3">
    <source>
        <dbReference type="ARBA" id="ARBA00022692"/>
    </source>
</evidence>
<feature type="transmembrane region" description="Helical" evidence="6">
    <location>
        <begin position="460"/>
        <end position="484"/>
    </location>
</feature>
<evidence type="ECO:0000256" key="2">
    <source>
        <dbReference type="ARBA" id="ARBA00022448"/>
    </source>
</evidence>
<dbReference type="GO" id="GO:0016020">
    <property type="term" value="C:membrane"/>
    <property type="evidence" value="ECO:0007669"/>
    <property type="project" value="UniProtKB-SubCell"/>
</dbReference>
<gene>
    <name evidence="8" type="ORF">WICANDRAFT_99004</name>
</gene>
<feature type="transmembrane region" description="Helical" evidence="6">
    <location>
        <begin position="131"/>
        <end position="152"/>
    </location>
</feature>
<dbReference type="RefSeq" id="XP_019041768.1">
    <property type="nucleotide sequence ID" value="XM_019186674.1"/>
</dbReference>
<dbReference type="OrthoDB" id="3900342at2759"/>
<feature type="transmembrane region" description="Helical" evidence="6">
    <location>
        <begin position="390"/>
        <end position="408"/>
    </location>
</feature>
<feature type="transmembrane region" description="Helical" evidence="6">
    <location>
        <begin position="67"/>
        <end position="86"/>
    </location>
</feature>
<proteinExistence type="predicted"/>
<sequence>MDSLEKGHSSNNSTSNLSAFESFKHSFKRRTVSIPPEVDQMDPYHKVNYILANQPLKKSLKRRHLQMIAIDGTLGTGLFIGLGYSLSQGPGATLIGFSIVGFGIYCVMQAAAEMAVAYPVSGSFASHVGRFVDPALGFTIASNYGLSWLISFPSELIGCSMTIKYWSDVNPVAWVAIFWTFIVTLNLFGVKGYGESEFILSIIKVLAIIIFIIIGIVLICGGGPNSTGYIGAKYWHDPGSFSHPALKSICSTLISAGFSYGGTELTLISAIETSKASSVTRATKQVFWRIALFYITTIVVIGCLVPRTDPRLLGGSTSQDITASPFVIALSNTGSMGVKVSHFMNAVILVAVLSVGNSCVYASSRVIQSLGASGQLPSIFAYIDNEGRPLVGIIVSALIGLLCFVVASSKQSIVFTWLFSLCSISAFFTWFSICLSHIRFRLALYKQGRNTEELGYKATLGIYGSIIGGIILLLVIIGEIWISIFPLGSPASVQTFFQNCLSIPLMIVVWSCYRIIKGTFFKKFWIPLDEIDLDTCKRYPDVDLLKQEQQLHAEKLAAKPLYYRIYRFWC</sequence>
<dbReference type="Pfam" id="PF00324">
    <property type="entry name" value="AA_permease"/>
    <property type="match status" value="1"/>
</dbReference>
<feature type="transmembrane region" description="Helical" evidence="6">
    <location>
        <begin position="343"/>
        <end position="362"/>
    </location>
</feature>
<feature type="transmembrane region" description="Helical" evidence="6">
    <location>
        <begin position="202"/>
        <end position="224"/>
    </location>
</feature>
<keyword evidence="9" id="KW-1185">Reference proteome</keyword>
<dbReference type="AlphaFoldDB" id="A0A1E3PAZ3"/>
<comment type="subcellular location">
    <subcellularLocation>
        <location evidence="1">Membrane</location>
        <topology evidence="1">Multi-pass membrane protein</topology>
    </subcellularLocation>
</comment>
<feature type="domain" description="Amino acid permease/ SLC12A" evidence="7">
    <location>
        <begin position="64"/>
        <end position="524"/>
    </location>
</feature>
<evidence type="ECO:0000313" key="8">
    <source>
        <dbReference type="EMBL" id="ODQ62561.1"/>
    </source>
</evidence>
<name>A0A1E3PAZ3_WICAA</name>
<dbReference type="InterPro" id="IPR004841">
    <property type="entry name" value="AA-permease/SLC12A_dom"/>
</dbReference>
<evidence type="ECO:0000256" key="4">
    <source>
        <dbReference type="ARBA" id="ARBA00022989"/>
    </source>
</evidence>
<dbReference type="InterPro" id="IPR004762">
    <property type="entry name" value="Amino_acid_permease_fungi"/>
</dbReference>
<evidence type="ECO:0000256" key="6">
    <source>
        <dbReference type="SAM" id="Phobius"/>
    </source>
</evidence>
<evidence type="ECO:0000256" key="1">
    <source>
        <dbReference type="ARBA" id="ARBA00004141"/>
    </source>
</evidence>
<evidence type="ECO:0000313" key="9">
    <source>
        <dbReference type="Proteomes" id="UP000094112"/>
    </source>
</evidence>
<evidence type="ECO:0000259" key="7">
    <source>
        <dbReference type="Pfam" id="PF00324"/>
    </source>
</evidence>
<keyword evidence="4 6" id="KW-1133">Transmembrane helix</keyword>
<dbReference type="EMBL" id="KV454208">
    <property type="protein sequence ID" value="ODQ62561.1"/>
    <property type="molecule type" value="Genomic_DNA"/>
</dbReference>
<organism evidence="8 9">
    <name type="scientific">Wickerhamomyces anomalus (strain ATCC 58044 / CBS 1984 / NCYC 433 / NRRL Y-366-8)</name>
    <name type="common">Yeast</name>
    <name type="synonym">Hansenula anomala</name>
    <dbReference type="NCBI Taxonomy" id="683960"/>
    <lineage>
        <taxon>Eukaryota</taxon>
        <taxon>Fungi</taxon>
        <taxon>Dikarya</taxon>
        <taxon>Ascomycota</taxon>
        <taxon>Saccharomycotina</taxon>
        <taxon>Saccharomycetes</taxon>
        <taxon>Phaffomycetales</taxon>
        <taxon>Wickerhamomycetaceae</taxon>
        <taxon>Wickerhamomyces</taxon>
    </lineage>
</organism>
<feature type="transmembrane region" description="Helical" evidence="6">
    <location>
        <begin position="172"/>
        <end position="190"/>
    </location>
</feature>
<keyword evidence="3 6" id="KW-0812">Transmembrane</keyword>
<feature type="transmembrane region" description="Helical" evidence="6">
    <location>
        <begin position="286"/>
        <end position="307"/>
    </location>
</feature>
<protein>
    <recommendedName>
        <fullName evidence="7">Amino acid permease/ SLC12A domain-containing protein</fullName>
    </recommendedName>
</protein>
<dbReference type="Proteomes" id="UP000094112">
    <property type="component" value="Unassembled WGS sequence"/>
</dbReference>
<dbReference type="GeneID" id="30203920"/>
<evidence type="ECO:0000256" key="5">
    <source>
        <dbReference type="ARBA" id="ARBA00023136"/>
    </source>
</evidence>
<keyword evidence="2" id="KW-0813">Transport</keyword>
<dbReference type="GO" id="GO:0015171">
    <property type="term" value="F:amino acid transmembrane transporter activity"/>
    <property type="evidence" value="ECO:0007669"/>
    <property type="project" value="TreeGrafter"/>
</dbReference>
<feature type="transmembrane region" description="Helical" evidence="6">
    <location>
        <begin position="496"/>
        <end position="516"/>
    </location>
</feature>
<dbReference type="NCBIfam" id="TIGR00913">
    <property type="entry name" value="2A0310"/>
    <property type="match status" value="1"/>
</dbReference>
<feature type="transmembrane region" description="Helical" evidence="6">
    <location>
        <begin position="92"/>
        <end position="111"/>
    </location>
</feature>
<reference evidence="8 9" key="1">
    <citation type="journal article" date="2016" name="Proc. Natl. Acad. Sci. U.S.A.">
        <title>Comparative genomics of biotechnologically important yeasts.</title>
        <authorList>
            <person name="Riley R."/>
            <person name="Haridas S."/>
            <person name="Wolfe K.H."/>
            <person name="Lopes M.R."/>
            <person name="Hittinger C.T."/>
            <person name="Goeker M."/>
            <person name="Salamov A.A."/>
            <person name="Wisecaver J.H."/>
            <person name="Long T.M."/>
            <person name="Calvey C.H."/>
            <person name="Aerts A.L."/>
            <person name="Barry K.W."/>
            <person name="Choi C."/>
            <person name="Clum A."/>
            <person name="Coughlan A.Y."/>
            <person name="Deshpande S."/>
            <person name="Douglass A.P."/>
            <person name="Hanson S.J."/>
            <person name="Klenk H.-P."/>
            <person name="LaButti K.M."/>
            <person name="Lapidus A."/>
            <person name="Lindquist E.A."/>
            <person name="Lipzen A.M."/>
            <person name="Meier-Kolthoff J.P."/>
            <person name="Ohm R.A."/>
            <person name="Otillar R.P."/>
            <person name="Pangilinan J.L."/>
            <person name="Peng Y."/>
            <person name="Rokas A."/>
            <person name="Rosa C.A."/>
            <person name="Scheuner C."/>
            <person name="Sibirny A.A."/>
            <person name="Slot J.C."/>
            <person name="Stielow J.B."/>
            <person name="Sun H."/>
            <person name="Kurtzman C.P."/>
            <person name="Blackwell M."/>
            <person name="Grigoriev I.V."/>
            <person name="Jeffries T.W."/>
        </authorList>
    </citation>
    <scope>NUCLEOTIDE SEQUENCE [LARGE SCALE GENOMIC DNA]</scope>
    <source>
        <strain evidence="9">ATCC 58044 / CBS 1984 / NCYC 433 / NRRL Y-366-8</strain>
    </source>
</reference>
<keyword evidence="5 6" id="KW-0472">Membrane</keyword>
<feature type="transmembrane region" description="Helical" evidence="6">
    <location>
        <begin position="414"/>
        <end position="440"/>
    </location>
</feature>
<dbReference type="Gene3D" id="1.20.1740.10">
    <property type="entry name" value="Amino acid/polyamine transporter I"/>
    <property type="match status" value="1"/>
</dbReference>
<dbReference type="PANTHER" id="PTHR43341:SF10">
    <property type="entry name" value="S-ADENOSYLMETHIONINE PERMEASE SAM3-RELATED"/>
    <property type="match status" value="1"/>
</dbReference>
<dbReference type="PIRSF" id="PIRSF006060">
    <property type="entry name" value="AA_transporter"/>
    <property type="match status" value="1"/>
</dbReference>
<dbReference type="STRING" id="683960.A0A1E3PAZ3"/>
<dbReference type="InterPro" id="IPR050524">
    <property type="entry name" value="APC_YAT"/>
</dbReference>
<accession>A0A1E3PAZ3</accession>